<dbReference type="Gene3D" id="3.40.50.300">
    <property type="entry name" value="P-loop containing nucleotide triphosphate hydrolases"/>
    <property type="match status" value="1"/>
</dbReference>
<dbReference type="InterPro" id="IPR027417">
    <property type="entry name" value="P-loop_NTPase"/>
</dbReference>
<dbReference type="PANTHER" id="PTHR43581:SF4">
    <property type="entry name" value="ATP_GTP PHOSPHATASE"/>
    <property type="match status" value="1"/>
</dbReference>
<dbReference type="InterPro" id="IPR041685">
    <property type="entry name" value="AAA_GajA/Old/RecF-like"/>
</dbReference>
<dbReference type="Proteomes" id="UP000448292">
    <property type="component" value="Unassembled WGS sequence"/>
</dbReference>
<dbReference type="Pfam" id="PF13175">
    <property type="entry name" value="AAA_15"/>
    <property type="match status" value="1"/>
</dbReference>
<dbReference type="RefSeq" id="WP_144304547.1">
    <property type="nucleotide sequence ID" value="NZ_QMIE01000026.1"/>
</dbReference>
<keyword evidence="4" id="KW-1185">Reference proteome</keyword>
<dbReference type="InterPro" id="IPR051396">
    <property type="entry name" value="Bact_Antivir_Def_Nuclease"/>
</dbReference>
<dbReference type="SUPFAM" id="SSF52540">
    <property type="entry name" value="P-loop containing nucleoside triphosphate hydrolases"/>
    <property type="match status" value="1"/>
</dbReference>
<comment type="caution">
    <text evidence="3">The sequence shown here is derived from an EMBL/GenBank/DDBJ whole genome shotgun (WGS) entry which is preliminary data.</text>
</comment>
<evidence type="ECO:0000313" key="3">
    <source>
        <dbReference type="EMBL" id="TVM14221.1"/>
    </source>
</evidence>
<accession>A0A7M3MA31</accession>
<dbReference type="Pfam" id="PF20469">
    <property type="entry name" value="OLD-like_TOPRIM"/>
    <property type="match status" value="1"/>
</dbReference>
<keyword evidence="3" id="KW-0378">Hydrolase</keyword>
<evidence type="ECO:0000259" key="2">
    <source>
        <dbReference type="Pfam" id="PF20469"/>
    </source>
</evidence>
<sequence length="595" mass="68023">MRVARLVIERFRCIKSSELHFDGHSLLIGTNNVGKSTVCEALDLVLGPDRLSKFPPVEEYDFYNSEYLDRDTSEPIPLSVEVVLTDLNDEVAGACSKYIEFWHKEERRLLGEGEIDKANPPHVEKCLRIKTIASYSLEEDEFEANTYYCHSPDAKEDELDKVWKNTKRLFGFLYLRTLRTGRRALSLERGSLLDIILKMQGVRTGLWENTIERLKNLDPPIDVEEESLSTILGNIEERLGQYIQSVSGERTAKLFVSQLTREHLRQTIAFFLSSSQDQTPTPYLKSGSGTLNALVLALLSFIADVKKDVIFAMEEPEIALPPHTQRRIANYLLQSTSQCFVTSHSPYIIERFSQRQLSILRRNIDGKLSITPVSQGSSLKEKTYRRHARRGLSEAMLGNAVIIAEGFTEFDVLKALSMKMEDDNSNLMPLDLSGITIITADGDGSILEFGRFFNELNIKTYAFYDKMNRSKDELKELNDTFNYPYETAYKGTEKLLIEEIPTDKQWKFLELLRAEDTKYSKHVPEDRPDDEDVSKLLFKILKRAKGDGLAGRLIDLCPLDECPESVIEFLETLYNDFQKPDPIKLPSFDDAEDDE</sequence>
<proteinExistence type="predicted"/>
<feature type="domain" description="OLD protein-like TOPRIM" evidence="2">
    <location>
        <begin position="399"/>
        <end position="465"/>
    </location>
</feature>
<evidence type="ECO:0000259" key="1">
    <source>
        <dbReference type="Pfam" id="PF13175"/>
    </source>
</evidence>
<dbReference type="PANTHER" id="PTHR43581">
    <property type="entry name" value="ATP/GTP PHOSPHATASE"/>
    <property type="match status" value="1"/>
</dbReference>
<feature type="domain" description="Endonuclease GajA/Old nuclease/RecF-like AAA" evidence="1">
    <location>
        <begin position="1"/>
        <end position="349"/>
    </location>
</feature>
<dbReference type="AlphaFoldDB" id="A0A7M3MA31"/>
<evidence type="ECO:0000313" key="4">
    <source>
        <dbReference type="Proteomes" id="UP000448292"/>
    </source>
</evidence>
<dbReference type="EMBL" id="QMIE01000026">
    <property type="protein sequence ID" value="TVM14221.1"/>
    <property type="molecule type" value="Genomic_DNA"/>
</dbReference>
<keyword evidence="3" id="KW-0540">Nuclease</keyword>
<name>A0A7M3MA31_9BACT</name>
<keyword evidence="3" id="KW-0255">Endonuclease</keyword>
<gene>
    <name evidence="3" type="ORF">DPQ33_17660</name>
</gene>
<dbReference type="InterPro" id="IPR034139">
    <property type="entry name" value="TOPRIM_OLD"/>
</dbReference>
<organism evidence="3 4">
    <name type="scientific">Oceanidesulfovibrio indonesiensis</name>
    <dbReference type="NCBI Taxonomy" id="54767"/>
    <lineage>
        <taxon>Bacteria</taxon>
        <taxon>Pseudomonadati</taxon>
        <taxon>Thermodesulfobacteriota</taxon>
        <taxon>Desulfovibrionia</taxon>
        <taxon>Desulfovibrionales</taxon>
        <taxon>Desulfovibrionaceae</taxon>
        <taxon>Oceanidesulfovibrio</taxon>
    </lineage>
</organism>
<dbReference type="GO" id="GO:0004519">
    <property type="term" value="F:endonuclease activity"/>
    <property type="evidence" value="ECO:0007669"/>
    <property type="project" value="UniProtKB-KW"/>
</dbReference>
<protein>
    <submittedName>
        <fullName evidence="3">ATP-dependent endonuclease</fullName>
    </submittedName>
</protein>
<reference evidence="3 4" key="1">
    <citation type="submission" date="2018-06" db="EMBL/GenBank/DDBJ databases">
        <title>Complete genome of Desulfovibrio indonesiensis P37SLT.</title>
        <authorList>
            <person name="Crispim J.S."/>
            <person name="Vidigal P.M.P."/>
            <person name="Silva L.C.F."/>
            <person name="Laguardia C.N."/>
            <person name="Araujo L.C."/>
            <person name="Dias R.S."/>
            <person name="Sousa M.P."/>
            <person name="Paula S.O."/>
            <person name="Silva C."/>
        </authorList>
    </citation>
    <scope>NUCLEOTIDE SEQUENCE [LARGE SCALE GENOMIC DNA]</scope>
    <source>
        <strain evidence="3 4">P37SLT</strain>
    </source>
</reference>
<dbReference type="OrthoDB" id="9784297at2"/>